<accession>A0A6G8IP76</accession>
<protein>
    <submittedName>
        <fullName evidence="4">GNAT family N-acetyltransferase</fullName>
    </submittedName>
</protein>
<gene>
    <name evidence="4" type="ORF">G9Q37_17185</name>
</gene>
<dbReference type="InterPro" id="IPR016181">
    <property type="entry name" value="Acyl_CoA_acyltransferase"/>
</dbReference>
<reference evidence="4 5" key="1">
    <citation type="submission" date="2020-03" db="EMBL/GenBank/DDBJ databases">
        <title>Hydrogenophaga sp. nov. isolated from cyanobacterial mat.</title>
        <authorList>
            <person name="Thorat V."/>
            <person name="Kirdat K."/>
            <person name="Tiwarekar B."/>
            <person name="Costa E.D."/>
            <person name="Yadav A."/>
        </authorList>
    </citation>
    <scope>NUCLEOTIDE SEQUENCE [LARGE SCALE GENOMIC DNA]</scope>
    <source>
        <strain evidence="4 5">BA0156</strain>
    </source>
</reference>
<sequence>MNVRQAEAADIEDLAGLFDAYRVFYGQTSNPQLARRFLQDRLTRADSTVFIARDDLGQAVGFTQLYPTFSSIACRRAFTLNDLYTVEVARGKGVGRALLTAARDHAAACGAAHLTLETALDNSNAQSLYTSFGFVRDTRFCTYSMNLP</sequence>
<dbReference type="Pfam" id="PF00583">
    <property type="entry name" value="Acetyltransf_1"/>
    <property type="match status" value="1"/>
</dbReference>
<feature type="domain" description="N-acetyltransferase" evidence="3">
    <location>
        <begin position="1"/>
        <end position="148"/>
    </location>
</feature>
<dbReference type="EMBL" id="CP049989">
    <property type="protein sequence ID" value="QIM54836.1"/>
    <property type="molecule type" value="Genomic_DNA"/>
</dbReference>
<evidence type="ECO:0000313" key="4">
    <source>
        <dbReference type="EMBL" id="QIM54836.1"/>
    </source>
</evidence>
<dbReference type="CDD" id="cd04301">
    <property type="entry name" value="NAT_SF"/>
    <property type="match status" value="1"/>
</dbReference>
<dbReference type="PANTHER" id="PTHR43877:SF2">
    <property type="entry name" value="AMINOALKYLPHOSPHONATE N-ACETYLTRANSFERASE-RELATED"/>
    <property type="match status" value="1"/>
</dbReference>
<organism evidence="4 5">
    <name type="scientific">Hydrogenophaga crocea</name>
    <dbReference type="NCBI Taxonomy" id="2716225"/>
    <lineage>
        <taxon>Bacteria</taxon>
        <taxon>Pseudomonadati</taxon>
        <taxon>Pseudomonadota</taxon>
        <taxon>Betaproteobacteria</taxon>
        <taxon>Burkholderiales</taxon>
        <taxon>Comamonadaceae</taxon>
        <taxon>Hydrogenophaga</taxon>
    </lineage>
</organism>
<dbReference type="InterPro" id="IPR000182">
    <property type="entry name" value="GNAT_dom"/>
</dbReference>
<evidence type="ECO:0000256" key="1">
    <source>
        <dbReference type="ARBA" id="ARBA00022679"/>
    </source>
</evidence>
<name>A0A6G8IP76_9BURK</name>
<dbReference type="AlphaFoldDB" id="A0A6G8IP76"/>
<keyword evidence="5" id="KW-1185">Reference proteome</keyword>
<evidence type="ECO:0000256" key="2">
    <source>
        <dbReference type="ARBA" id="ARBA00023315"/>
    </source>
</evidence>
<dbReference type="PROSITE" id="PS51186">
    <property type="entry name" value="GNAT"/>
    <property type="match status" value="1"/>
</dbReference>
<proteinExistence type="predicted"/>
<keyword evidence="1 4" id="KW-0808">Transferase</keyword>
<evidence type="ECO:0000259" key="3">
    <source>
        <dbReference type="PROSITE" id="PS51186"/>
    </source>
</evidence>
<dbReference type="KEGG" id="hcz:G9Q37_17185"/>
<dbReference type="SUPFAM" id="SSF55729">
    <property type="entry name" value="Acyl-CoA N-acyltransferases (Nat)"/>
    <property type="match status" value="1"/>
</dbReference>
<evidence type="ECO:0000313" key="5">
    <source>
        <dbReference type="Proteomes" id="UP000503162"/>
    </source>
</evidence>
<dbReference type="InterPro" id="IPR050832">
    <property type="entry name" value="Bact_Acetyltransf"/>
</dbReference>
<dbReference type="GO" id="GO:0016747">
    <property type="term" value="F:acyltransferase activity, transferring groups other than amino-acyl groups"/>
    <property type="evidence" value="ECO:0007669"/>
    <property type="project" value="InterPro"/>
</dbReference>
<dbReference type="PANTHER" id="PTHR43877">
    <property type="entry name" value="AMINOALKYLPHOSPHONATE N-ACETYLTRANSFERASE-RELATED-RELATED"/>
    <property type="match status" value="1"/>
</dbReference>
<keyword evidence="2" id="KW-0012">Acyltransferase</keyword>
<dbReference type="Proteomes" id="UP000503162">
    <property type="component" value="Chromosome"/>
</dbReference>
<dbReference type="Gene3D" id="3.40.630.30">
    <property type="match status" value="1"/>
</dbReference>